<name>A0A8J3LKQ4_9ACTN</name>
<dbReference type="Proteomes" id="UP000653674">
    <property type="component" value="Unassembled WGS sequence"/>
</dbReference>
<organism evidence="3 4">
    <name type="scientific">Planosporangium flavigriseum</name>
    <dbReference type="NCBI Taxonomy" id="373681"/>
    <lineage>
        <taxon>Bacteria</taxon>
        <taxon>Bacillati</taxon>
        <taxon>Actinomycetota</taxon>
        <taxon>Actinomycetes</taxon>
        <taxon>Micromonosporales</taxon>
        <taxon>Micromonosporaceae</taxon>
        <taxon>Planosporangium</taxon>
    </lineage>
</organism>
<evidence type="ECO:0000313" key="4">
    <source>
        <dbReference type="Proteomes" id="UP000653674"/>
    </source>
</evidence>
<keyword evidence="4" id="KW-1185">Reference proteome</keyword>
<evidence type="ECO:0000259" key="2">
    <source>
        <dbReference type="Pfam" id="PF07510"/>
    </source>
</evidence>
<comment type="caution">
    <text evidence="3">The sequence shown here is derived from an EMBL/GenBank/DDBJ whole genome shotgun (WGS) entry which is preliminary data.</text>
</comment>
<dbReference type="PROSITE" id="PS51257">
    <property type="entry name" value="PROKAR_LIPOPROTEIN"/>
    <property type="match status" value="1"/>
</dbReference>
<dbReference type="InterPro" id="IPR011089">
    <property type="entry name" value="GmrSD_C"/>
</dbReference>
<dbReference type="PANTHER" id="PTHR24094:SF15">
    <property type="entry name" value="AMP-DEPENDENT SYNTHETASE_LIGASE DOMAIN-CONTAINING PROTEIN-RELATED"/>
    <property type="match status" value="1"/>
</dbReference>
<proteinExistence type="predicted"/>
<dbReference type="Pfam" id="PF07510">
    <property type="entry name" value="GmrSD_C"/>
    <property type="match status" value="1"/>
</dbReference>
<reference evidence="3" key="1">
    <citation type="submission" date="2021-01" db="EMBL/GenBank/DDBJ databases">
        <title>Whole genome shotgun sequence of Planosporangium flavigriseum NBRC 105377.</title>
        <authorList>
            <person name="Komaki H."/>
            <person name="Tamura T."/>
        </authorList>
    </citation>
    <scope>NUCLEOTIDE SEQUENCE</scope>
    <source>
        <strain evidence="3">NBRC 105377</strain>
    </source>
</reference>
<protein>
    <recommendedName>
        <fullName evidence="2">GmrSD restriction endonucleases C-terminal domain-containing protein</fullName>
    </recommendedName>
</protein>
<dbReference type="EMBL" id="BONU01000017">
    <property type="protein sequence ID" value="GIG74427.1"/>
    <property type="molecule type" value="Genomic_DNA"/>
</dbReference>
<dbReference type="AlphaFoldDB" id="A0A8J3LKQ4"/>
<sequence length="218" mass="24251">MRTPRLLAAVLALGTALSASGCVQASSGTSPSTDPSRAQHELDGLTVATSQSMAGYSRDRFPHWSQQGNGCDTREFVLKRDGKSVNVNQNCRITSGQWHSRYDNKTVNDASALDIDHMVPLANAWRSGANSWSDDKRSQFANDITRPQLFAVSSSVNRAKGDQDPSQWKPPYRGYWCQYAQDWVTVKRYWQLTVTETEKKALVDMLGTCQWQSSGQPT</sequence>
<evidence type="ECO:0000256" key="1">
    <source>
        <dbReference type="SAM" id="SignalP"/>
    </source>
</evidence>
<gene>
    <name evidence="3" type="ORF">Pfl04_28310</name>
</gene>
<feature type="chain" id="PRO_5035223151" description="GmrSD restriction endonucleases C-terminal domain-containing protein" evidence="1">
    <location>
        <begin position="26"/>
        <end position="218"/>
    </location>
</feature>
<feature type="signal peptide" evidence="1">
    <location>
        <begin position="1"/>
        <end position="25"/>
    </location>
</feature>
<dbReference type="PANTHER" id="PTHR24094">
    <property type="entry name" value="SECRETED PROTEIN"/>
    <property type="match status" value="1"/>
</dbReference>
<feature type="domain" description="GmrSD restriction endonucleases C-terminal" evidence="2">
    <location>
        <begin position="89"/>
        <end position="204"/>
    </location>
</feature>
<accession>A0A8J3LKQ4</accession>
<keyword evidence="1" id="KW-0732">Signal</keyword>
<evidence type="ECO:0000313" key="3">
    <source>
        <dbReference type="EMBL" id="GIG74427.1"/>
    </source>
</evidence>